<evidence type="ECO:0000313" key="2">
    <source>
        <dbReference type="Proteomes" id="UP000057981"/>
    </source>
</evidence>
<name>A0A0N7HYF5_9FLAO</name>
<gene>
    <name evidence="1" type="ORF">APS56_08220</name>
</gene>
<accession>A0A0N7HYF5</accession>
<dbReference type="OrthoDB" id="1261979at2"/>
<organism evidence="1 2">
    <name type="scientific">Pseudalgibacter alginicilyticus</name>
    <dbReference type="NCBI Taxonomy" id="1736674"/>
    <lineage>
        <taxon>Bacteria</taxon>
        <taxon>Pseudomonadati</taxon>
        <taxon>Bacteroidota</taxon>
        <taxon>Flavobacteriia</taxon>
        <taxon>Flavobacteriales</taxon>
        <taxon>Flavobacteriaceae</taxon>
        <taxon>Pseudalgibacter</taxon>
    </lineage>
</organism>
<protein>
    <submittedName>
        <fullName evidence="1">Uncharacterized protein</fullName>
    </submittedName>
</protein>
<dbReference type="KEGG" id="ahz:APS56_08220"/>
<proteinExistence type="predicted"/>
<dbReference type="RefSeq" id="WP_054727068.1">
    <property type="nucleotide sequence ID" value="NZ_CP012898.1"/>
</dbReference>
<dbReference type="AlphaFoldDB" id="A0A0N7HYF5"/>
<keyword evidence="2" id="KW-1185">Reference proteome</keyword>
<reference evidence="1 2" key="1">
    <citation type="submission" date="2015-10" db="EMBL/GenBank/DDBJ databases">
        <authorList>
            <person name="Gilbert D.G."/>
        </authorList>
    </citation>
    <scope>NUCLEOTIDE SEQUENCE [LARGE SCALE GENOMIC DNA]</scope>
    <source>
        <strain evidence="2">HZ-22</strain>
    </source>
</reference>
<dbReference type="STRING" id="1736674.APS56_08220"/>
<dbReference type="EMBL" id="CP012898">
    <property type="protein sequence ID" value="ALJ05110.1"/>
    <property type="molecule type" value="Genomic_DNA"/>
</dbReference>
<evidence type="ECO:0000313" key="1">
    <source>
        <dbReference type="EMBL" id="ALJ05110.1"/>
    </source>
</evidence>
<dbReference type="Proteomes" id="UP000057981">
    <property type="component" value="Chromosome"/>
</dbReference>
<sequence length="143" mass="15970">MNTTILSITTPPGQPIKKNNIAFQKLDAQINFAFNSESIKPFSPLVQASYSSDSNLQISAVIFIASSEEPNFSGVNQESVISDEGETQLDFFIIYDAPEKSNQIFNAYRVDFVVENPPKDLEQIQTFLWDKDPVSSRGTKTKV</sequence>